<dbReference type="AlphaFoldDB" id="A0A183KSY6"/>
<dbReference type="EMBL" id="UZAK01040714">
    <property type="protein sequence ID" value="VDP65030.1"/>
    <property type="molecule type" value="Genomic_DNA"/>
</dbReference>
<proteinExistence type="predicted"/>
<dbReference type="Proteomes" id="UP000279833">
    <property type="component" value="Unassembled WGS sequence"/>
</dbReference>
<evidence type="ECO:0000256" key="1">
    <source>
        <dbReference type="SAM" id="Phobius"/>
    </source>
</evidence>
<gene>
    <name evidence="2" type="ORF">SCUD_LOCUS18173</name>
</gene>
<dbReference type="WBParaSite" id="SCUD_0001817801-mRNA-1">
    <property type="protein sequence ID" value="SCUD_0001817801-mRNA-1"/>
    <property type="gene ID" value="SCUD_0001817801"/>
</dbReference>
<organism evidence="4">
    <name type="scientific">Schistosoma curassoni</name>
    <dbReference type="NCBI Taxonomy" id="6186"/>
    <lineage>
        <taxon>Eukaryota</taxon>
        <taxon>Metazoa</taxon>
        <taxon>Spiralia</taxon>
        <taxon>Lophotrochozoa</taxon>
        <taxon>Platyhelminthes</taxon>
        <taxon>Trematoda</taxon>
        <taxon>Digenea</taxon>
        <taxon>Strigeidida</taxon>
        <taxon>Schistosomatoidea</taxon>
        <taxon>Schistosomatidae</taxon>
        <taxon>Schistosoma</taxon>
    </lineage>
</organism>
<accession>A0A183KSY6</accession>
<keyword evidence="1" id="KW-0472">Membrane</keyword>
<reference evidence="4" key="1">
    <citation type="submission" date="2016-06" db="UniProtKB">
        <authorList>
            <consortium name="WormBaseParasite"/>
        </authorList>
    </citation>
    <scope>IDENTIFICATION</scope>
</reference>
<feature type="transmembrane region" description="Helical" evidence="1">
    <location>
        <begin position="15"/>
        <end position="36"/>
    </location>
</feature>
<evidence type="ECO:0000313" key="4">
    <source>
        <dbReference type="WBParaSite" id="SCUD_0001817801-mRNA-1"/>
    </source>
</evidence>
<keyword evidence="3" id="KW-1185">Reference proteome</keyword>
<keyword evidence="1" id="KW-1133">Transmembrane helix</keyword>
<keyword evidence="1" id="KW-0812">Transmembrane</keyword>
<name>A0A183KSY6_9TREM</name>
<reference evidence="2 3" key="2">
    <citation type="submission" date="2018-11" db="EMBL/GenBank/DDBJ databases">
        <authorList>
            <consortium name="Pathogen Informatics"/>
        </authorList>
    </citation>
    <scope>NUCLEOTIDE SEQUENCE [LARGE SCALE GENOMIC DNA]</scope>
    <source>
        <strain evidence="2">Dakar</strain>
        <strain evidence="3">Dakar, Senegal</strain>
    </source>
</reference>
<sequence>MPSLSITISHIHSHFWLNLVQMLFFILWYDVVCLVCI</sequence>
<protein>
    <submittedName>
        <fullName evidence="2 4">Uncharacterized protein</fullName>
    </submittedName>
</protein>
<evidence type="ECO:0000313" key="3">
    <source>
        <dbReference type="Proteomes" id="UP000279833"/>
    </source>
</evidence>
<evidence type="ECO:0000313" key="2">
    <source>
        <dbReference type="EMBL" id="VDP65030.1"/>
    </source>
</evidence>